<feature type="region of interest" description="Disordered" evidence="1">
    <location>
        <begin position="1"/>
        <end position="45"/>
    </location>
</feature>
<evidence type="ECO:0000313" key="3">
    <source>
        <dbReference type="Proteomes" id="UP000288805"/>
    </source>
</evidence>
<protein>
    <submittedName>
        <fullName evidence="2">Uncharacterized protein</fullName>
    </submittedName>
</protein>
<dbReference type="AlphaFoldDB" id="A0A438FUD1"/>
<accession>A0A438FUD1</accession>
<name>A0A438FUD1_VITVI</name>
<dbReference type="Proteomes" id="UP000288805">
    <property type="component" value="Unassembled WGS sequence"/>
</dbReference>
<dbReference type="EMBL" id="QGNW01000738">
    <property type="protein sequence ID" value="RVW63538.1"/>
    <property type="molecule type" value="Genomic_DNA"/>
</dbReference>
<comment type="caution">
    <text evidence="2">The sequence shown here is derived from an EMBL/GenBank/DDBJ whole genome shotgun (WGS) entry which is preliminary data.</text>
</comment>
<evidence type="ECO:0000256" key="1">
    <source>
        <dbReference type="SAM" id="MobiDB-lite"/>
    </source>
</evidence>
<sequence>MNSRIQGRQPQGEGNFKQGKLGGKLEQGQQGDFMHWGHKMQSQMP</sequence>
<proteinExistence type="predicted"/>
<gene>
    <name evidence="2" type="ORF">CK203_060840</name>
</gene>
<evidence type="ECO:0000313" key="2">
    <source>
        <dbReference type="EMBL" id="RVW63538.1"/>
    </source>
</evidence>
<organism evidence="2 3">
    <name type="scientific">Vitis vinifera</name>
    <name type="common">Grape</name>
    <dbReference type="NCBI Taxonomy" id="29760"/>
    <lineage>
        <taxon>Eukaryota</taxon>
        <taxon>Viridiplantae</taxon>
        <taxon>Streptophyta</taxon>
        <taxon>Embryophyta</taxon>
        <taxon>Tracheophyta</taxon>
        <taxon>Spermatophyta</taxon>
        <taxon>Magnoliopsida</taxon>
        <taxon>eudicotyledons</taxon>
        <taxon>Gunneridae</taxon>
        <taxon>Pentapetalae</taxon>
        <taxon>rosids</taxon>
        <taxon>Vitales</taxon>
        <taxon>Vitaceae</taxon>
        <taxon>Viteae</taxon>
        <taxon>Vitis</taxon>
    </lineage>
</organism>
<reference evidence="2 3" key="1">
    <citation type="journal article" date="2018" name="PLoS Genet.">
        <title>Population sequencing reveals clonal diversity and ancestral inbreeding in the grapevine cultivar Chardonnay.</title>
        <authorList>
            <person name="Roach M.J."/>
            <person name="Johnson D.L."/>
            <person name="Bohlmann J."/>
            <person name="van Vuuren H.J."/>
            <person name="Jones S.J."/>
            <person name="Pretorius I.S."/>
            <person name="Schmidt S.A."/>
            <person name="Borneman A.R."/>
        </authorList>
    </citation>
    <scope>NUCLEOTIDE SEQUENCE [LARGE SCALE GENOMIC DNA]</scope>
    <source>
        <strain evidence="3">cv. Chardonnay</strain>
        <tissue evidence="2">Leaf</tissue>
    </source>
</reference>